<keyword evidence="7 15" id="KW-0808">Transferase</keyword>
<protein>
    <recommendedName>
        <fullName evidence="5">Dol-P-Glc:Glc(2)Man(9)GlcNAc(2)-PP-Dol alpha-1,2-glucosyltransferase</fullName>
        <ecNumber evidence="4">2.4.1.256</ecNumber>
    </recommendedName>
</protein>
<evidence type="ECO:0000256" key="8">
    <source>
        <dbReference type="ARBA" id="ARBA00022692"/>
    </source>
</evidence>
<comment type="subcellular location">
    <subcellularLocation>
        <location evidence="1">Endoplasmic reticulum membrane</location>
        <topology evidence="1">Multi-pass membrane protein</topology>
    </subcellularLocation>
</comment>
<feature type="transmembrane region" description="Helical" evidence="14">
    <location>
        <begin position="212"/>
        <end position="232"/>
    </location>
</feature>
<evidence type="ECO:0000256" key="4">
    <source>
        <dbReference type="ARBA" id="ARBA00011967"/>
    </source>
</evidence>
<dbReference type="InterPro" id="IPR016900">
    <property type="entry name" value="Alg10"/>
</dbReference>
<dbReference type="GO" id="GO:0005789">
    <property type="term" value="C:endoplasmic reticulum membrane"/>
    <property type="evidence" value="ECO:0007669"/>
    <property type="project" value="UniProtKB-SubCell"/>
</dbReference>
<evidence type="ECO:0000256" key="9">
    <source>
        <dbReference type="ARBA" id="ARBA00022824"/>
    </source>
</evidence>
<organism evidence="15 16">
    <name type="scientific">Cyanidiococcus yangmingshanensis</name>
    <dbReference type="NCBI Taxonomy" id="2690220"/>
    <lineage>
        <taxon>Eukaryota</taxon>
        <taxon>Rhodophyta</taxon>
        <taxon>Bangiophyceae</taxon>
        <taxon>Cyanidiales</taxon>
        <taxon>Cyanidiaceae</taxon>
        <taxon>Cyanidiococcus</taxon>
    </lineage>
</organism>
<dbReference type="Pfam" id="PF04922">
    <property type="entry name" value="DIE2_ALG10"/>
    <property type="match status" value="2"/>
</dbReference>
<proteinExistence type="inferred from homology"/>
<keyword evidence="6" id="KW-0328">Glycosyltransferase</keyword>
<feature type="transmembrane region" description="Helical" evidence="14">
    <location>
        <begin position="299"/>
        <end position="321"/>
    </location>
</feature>
<dbReference type="PANTHER" id="PTHR12989">
    <property type="entry name" value="ALPHA-1,2-GLUCOSYLTRANSFERASE ALG10"/>
    <property type="match status" value="1"/>
</dbReference>
<gene>
    <name evidence="15" type="primary">ALG10</name>
    <name evidence="15" type="ORF">F1559_001546</name>
</gene>
<feature type="transmembrane region" description="Helical" evidence="14">
    <location>
        <begin position="14"/>
        <end position="31"/>
    </location>
</feature>
<evidence type="ECO:0000313" key="16">
    <source>
        <dbReference type="Proteomes" id="UP000530660"/>
    </source>
</evidence>
<evidence type="ECO:0000256" key="14">
    <source>
        <dbReference type="SAM" id="Phobius"/>
    </source>
</evidence>
<dbReference type="GO" id="GO:0006488">
    <property type="term" value="P:dolichol-linked oligosaccharide biosynthetic process"/>
    <property type="evidence" value="ECO:0007669"/>
    <property type="project" value="InterPro"/>
</dbReference>
<comment type="caution">
    <text evidence="15">The sequence shown here is derived from an EMBL/GenBank/DDBJ whole genome shotgun (WGS) entry which is preliminary data.</text>
</comment>
<dbReference type="GO" id="GO:0106073">
    <property type="term" value="F:dolichyl pyrophosphate Glc2Man9GlcNAc2 alpha-1,2-glucosyltransferase activity"/>
    <property type="evidence" value="ECO:0007669"/>
    <property type="project" value="UniProtKB-EC"/>
</dbReference>
<evidence type="ECO:0000256" key="7">
    <source>
        <dbReference type="ARBA" id="ARBA00022679"/>
    </source>
</evidence>
<evidence type="ECO:0000256" key="13">
    <source>
        <dbReference type="ARBA" id="ARBA00048064"/>
    </source>
</evidence>
<evidence type="ECO:0000256" key="2">
    <source>
        <dbReference type="ARBA" id="ARBA00004922"/>
    </source>
</evidence>
<keyword evidence="16" id="KW-1185">Reference proteome</keyword>
<evidence type="ECO:0000313" key="15">
    <source>
        <dbReference type="EMBL" id="KAF6000698.1"/>
    </source>
</evidence>
<feature type="transmembrane region" description="Helical" evidence="14">
    <location>
        <begin position="412"/>
        <end position="430"/>
    </location>
</feature>
<dbReference type="AlphaFoldDB" id="A0A7J7ICF0"/>
<name>A0A7J7ICF0_9RHOD</name>
<dbReference type="EC" id="2.4.1.256" evidence="4"/>
<dbReference type="PANTHER" id="PTHR12989:SF10">
    <property type="entry name" value="DOL-P-GLC:GLC(2)MAN(9)GLCNAC(2)-PP-DOL ALPHA-1,2-GLUCOSYLTRANSFERASE-RELATED"/>
    <property type="match status" value="1"/>
</dbReference>
<reference evidence="15 16" key="1">
    <citation type="journal article" date="2020" name="J. Phycol.">
        <title>Comparative genome analysis reveals Cyanidiococcus gen. nov., a new extremophilic red algal genus sister to Cyanidioschyzon (Cyanidioschyzonaceae, Rhodophyta).</title>
        <authorList>
            <person name="Liu S.-L."/>
            <person name="Chiang Y.-R."/>
            <person name="Yoon H.S."/>
            <person name="Fu H.-Y."/>
        </authorList>
    </citation>
    <scope>NUCLEOTIDE SEQUENCE [LARGE SCALE GENOMIC DNA]</scope>
    <source>
        <strain evidence="15 16">THAL066</strain>
    </source>
</reference>
<evidence type="ECO:0000256" key="12">
    <source>
        <dbReference type="ARBA" id="ARBA00044727"/>
    </source>
</evidence>
<feature type="transmembrane region" description="Helical" evidence="14">
    <location>
        <begin position="341"/>
        <end position="358"/>
    </location>
</feature>
<comment type="function">
    <text evidence="12">Dol-P-Glc:Glc(2)Man(9)GlcNAc(2)-PP-Dol alpha-1,2-glucosyltransferase that operates in the biosynthetic pathway of dolichol-linked oligosaccharides, the glycan precursors employed in protein asparagine (N)-glycosylation. The assembly of dolichol-linked oligosaccharides begins on the cytosolic side of the endoplasmic reticulum membrane and finishes in its lumen. The sequential addition of sugars to dolichol pyrophosphate produces dolichol-linked oligosaccharides containing fourteen sugars, including two GlcNAcs, nine mannoses and three glucoses. Once assembled, the oligosaccharide is transferred from the lipid to nascent proteins by oligosaccharyltransferases. In the lumen of the endoplasmic reticulum, adds the third and last glucose residue from dolichyl phosphate glucose (Dol-P-Glc) onto the lipid-linked oligosaccharide intermediate Glc(2)Man(9)GlcNAc(2)-PP-Dol to produce Glc(3)Man(9)GlcNAc(2)-PP-Dol.</text>
</comment>
<evidence type="ECO:0000256" key="1">
    <source>
        <dbReference type="ARBA" id="ARBA00004477"/>
    </source>
</evidence>
<feature type="transmembrane region" description="Helical" evidence="14">
    <location>
        <begin position="136"/>
        <end position="157"/>
    </location>
</feature>
<evidence type="ECO:0000256" key="11">
    <source>
        <dbReference type="ARBA" id="ARBA00023136"/>
    </source>
</evidence>
<comment type="similarity">
    <text evidence="3">Belongs to the ALG10 glucosyltransferase family.</text>
</comment>
<comment type="catalytic activity">
    <reaction evidence="13">
        <text>an alpha-D-Glc-(1-&gt;3)-alpha-D-Glc-(1-&gt;3)-alpha-D-Man-(1-&gt;2)-alpha-D-Man-(1-&gt;2)-alpha-D-Man-(1-&gt;3)-[alpha-D-Man-(1-&gt;2)-alpha-D-Man-(1-&gt;3)-[alpha-D-Man-(1-&gt;2)-alpha-D-Man-(1-&gt;6)]-alpha-D-Man-(1-&gt;6)]-beta-D-Man-(1-&gt;4)-beta-D-GlcNAc-(1-&gt;4)-alpha-D-GlcNAc-diphospho-di-trans,poly-cis-dolichol + a di-trans,poly-cis-dolichyl beta-D-glucosyl phosphate = a alpha-D-Glc-(1-&gt;2)-alpha-D-Glc-(1-&gt;3)-alpha-D-Glc-(1-&gt;3)-alpha-D-Man-(1-&gt;2)-alpha-D-Man-(1-&gt;2)-alpha-D-Man-(1-&gt;3)-[alpha-D-Man-(1-&gt;2)-alpha-D-Man-(1-&gt;3)-[alpha-D-Man-(1-&gt;2)-alpha-D-Man-(1-&gt;6)]-alpha-D-Man-(1-&gt;6)]-beta-D-Man-(1-&gt;4)-beta-D-GlcNAc-(1-&gt;4)-alpha-D-GlcNAc-diphospho-di-trans,poly-cis-dolichol + a di-trans,poly-cis-dolichyl phosphate + H(+)</text>
        <dbReference type="Rhea" id="RHEA:29543"/>
        <dbReference type="Rhea" id="RHEA-COMP:19498"/>
        <dbReference type="Rhea" id="RHEA-COMP:19502"/>
        <dbReference type="Rhea" id="RHEA-COMP:19512"/>
        <dbReference type="Rhea" id="RHEA-COMP:19522"/>
        <dbReference type="ChEBI" id="CHEBI:15378"/>
        <dbReference type="ChEBI" id="CHEBI:57525"/>
        <dbReference type="ChEBI" id="CHEBI:57683"/>
        <dbReference type="ChEBI" id="CHEBI:132522"/>
        <dbReference type="ChEBI" id="CHEBI:132523"/>
        <dbReference type="EC" id="2.4.1.256"/>
    </reaction>
    <physiologicalReaction direction="left-to-right" evidence="13">
        <dbReference type="Rhea" id="RHEA:29544"/>
    </physiologicalReaction>
</comment>
<evidence type="ECO:0000256" key="6">
    <source>
        <dbReference type="ARBA" id="ARBA00022676"/>
    </source>
</evidence>
<keyword evidence="11 14" id="KW-0472">Membrane</keyword>
<keyword evidence="9" id="KW-0256">Endoplasmic reticulum</keyword>
<keyword evidence="8 14" id="KW-0812">Transmembrane</keyword>
<dbReference type="EMBL" id="VWRR01000018">
    <property type="protein sequence ID" value="KAF6000698.1"/>
    <property type="molecule type" value="Genomic_DNA"/>
</dbReference>
<evidence type="ECO:0000256" key="10">
    <source>
        <dbReference type="ARBA" id="ARBA00022989"/>
    </source>
</evidence>
<evidence type="ECO:0000256" key="5">
    <source>
        <dbReference type="ARBA" id="ARBA00018512"/>
    </source>
</evidence>
<evidence type="ECO:0000256" key="3">
    <source>
        <dbReference type="ARBA" id="ARBA00010600"/>
    </source>
</evidence>
<dbReference type="Proteomes" id="UP000530660">
    <property type="component" value="Unassembled WGS sequence"/>
</dbReference>
<feature type="transmembrane region" description="Helical" evidence="14">
    <location>
        <begin position="370"/>
        <end position="392"/>
    </location>
</feature>
<dbReference type="OrthoDB" id="4769at2759"/>
<comment type="pathway">
    <text evidence="2">Protein modification; protein glycosylation.</text>
</comment>
<feature type="transmembrane region" description="Helical" evidence="14">
    <location>
        <begin position="100"/>
        <end position="116"/>
    </location>
</feature>
<accession>A0A7J7ICF0</accession>
<sequence>MLQKGALILRSRNSTWLSGFIIALLLTQVWLNQRQAQPYMDELYHFPAANAFCSGMPGGVGKGNYTFVDWARITTPPGSYVFGCLPCWLWQGAKRESCPLWLWRVLLGTLPLTLVARELLSMPHVSPLDASILCTFLPLFFAGQLCYTDCLALWWYVRAWRKQLGQRPRAPWQSSVCGLLATATRQSYVIWHAFLGWVALMRSEGSERVEVVVAHGTAGTIYGLFFLWRLVVQKKGVYFGDSERHEPAWHWSNCLYCSAVWFTCAGGWRVMAPSGTTRFPAPIACRRFASGLRQYWPRILILFVCVTIALLKGTYVHPFVLADNRHYVFYFFRYFILPNRWRRFLFLPIYVLSTSSWWRRIQSAAKSERIAISLATILTLVPCRLVEMRYFIPPVMTTEILTSKERKRSADIAAMLLNLLLTIVCLGIFLEKPFERPSDLHIYDPSPGRFMP</sequence>
<keyword evidence="10 14" id="KW-1133">Transmembrane helix</keyword>